<feature type="transmembrane region" description="Helical" evidence="5">
    <location>
        <begin position="77"/>
        <end position="98"/>
    </location>
</feature>
<keyword evidence="2" id="KW-0813">Transport</keyword>
<protein>
    <recommendedName>
        <fullName evidence="8">Sugar ABC transporter substrate-binding protein</fullName>
    </recommendedName>
</protein>
<sequence length="507" mass="57182">MDDKTNNDKNQTEQPPAYETVTVDDQVNQNSSGTINLQPEEVAPDVVSPDISTPAISEPFLSNNGEPVVYEENKNKYFLIGGVVFFLILVFFVLFIFFRPKIPASQQKTVNLTYWGLWEDKEIFAPLISAYQTKNPNVKIDYQKKTITEYREKLIARSQNGQGPDIFRFHNTWVPQLKVNDESILSALPENIMSNEEYEKTFYPVIVKDLKINGRYYGLALEIDGLVLVINDGLFKKAGITSPPTSWTEDLIEVVNKLSVRDENKQLITAGIALGTTENIDHFSDIFGLLLVQNGGNLSKLDSPEAAQVLEVYRKFAEPPTNYWDEGMPNSTTAFIQEKVAMIIVPSWQILTIKAINPDIKIKVVPVPKGPQGKQISIANYWVEGVSKYSKNQIEAWKFLKFLTEKEQMTKLYEMQAKTRLFGEPYSRIDLGATLAQHEYLGAVITQANNFISLPIISKTQDNGLNDGIIAYLKDAINATIQGVAYTEALINAKKGVDQLFLRYKIQ</sequence>
<name>A0A2H0C4Q6_9BACT</name>
<evidence type="ECO:0000313" key="7">
    <source>
        <dbReference type="Proteomes" id="UP000230802"/>
    </source>
</evidence>
<dbReference type="GO" id="GO:1901982">
    <property type="term" value="F:maltose binding"/>
    <property type="evidence" value="ECO:0007669"/>
    <property type="project" value="TreeGrafter"/>
</dbReference>
<evidence type="ECO:0000313" key="6">
    <source>
        <dbReference type="EMBL" id="PIP64350.1"/>
    </source>
</evidence>
<organism evidence="6 7">
    <name type="scientific">Candidatus Roizmanbacteria bacterium CG22_combo_CG10-13_8_21_14_all_33_16</name>
    <dbReference type="NCBI Taxonomy" id="1974859"/>
    <lineage>
        <taxon>Bacteria</taxon>
        <taxon>Candidatus Roizmaniibacteriota</taxon>
    </lineage>
</organism>
<accession>A0A2H0C4Q6</accession>
<feature type="compositionally biased region" description="Polar residues" evidence="4">
    <location>
        <begin position="23"/>
        <end position="35"/>
    </location>
</feature>
<evidence type="ECO:0000256" key="4">
    <source>
        <dbReference type="SAM" id="MobiDB-lite"/>
    </source>
</evidence>
<dbReference type="PANTHER" id="PTHR30061:SF50">
    <property type="entry name" value="MALTOSE_MALTODEXTRIN-BINDING PERIPLASMIC PROTEIN"/>
    <property type="match status" value="1"/>
</dbReference>
<keyword evidence="5" id="KW-0472">Membrane</keyword>
<proteinExistence type="inferred from homology"/>
<dbReference type="Gene3D" id="3.40.190.10">
    <property type="entry name" value="Periplasmic binding protein-like II"/>
    <property type="match status" value="1"/>
</dbReference>
<keyword evidence="5" id="KW-0812">Transmembrane</keyword>
<keyword evidence="3" id="KW-0732">Signal</keyword>
<dbReference type="PANTHER" id="PTHR30061">
    <property type="entry name" value="MALTOSE-BINDING PERIPLASMIC PROTEIN"/>
    <property type="match status" value="1"/>
</dbReference>
<dbReference type="GO" id="GO:0042956">
    <property type="term" value="P:maltodextrin transmembrane transport"/>
    <property type="evidence" value="ECO:0007669"/>
    <property type="project" value="TreeGrafter"/>
</dbReference>
<gene>
    <name evidence="6" type="ORF">COW96_03025</name>
</gene>
<evidence type="ECO:0000256" key="2">
    <source>
        <dbReference type="ARBA" id="ARBA00022448"/>
    </source>
</evidence>
<evidence type="ECO:0000256" key="3">
    <source>
        <dbReference type="ARBA" id="ARBA00022729"/>
    </source>
</evidence>
<evidence type="ECO:0008006" key="8">
    <source>
        <dbReference type="Google" id="ProtNLM"/>
    </source>
</evidence>
<evidence type="ECO:0000256" key="5">
    <source>
        <dbReference type="SAM" id="Phobius"/>
    </source>
</evidence>
<evidence type="ECO:0000256" key="1">
    <source>
        <dbReference type="ARBA" id="ARBA00008520"/>
    </source>
</evidence>
<dbReference type="EMBL" id="PCTD01000132">
    <property type="protein sequence ID" value="PIP64350.1"/>
    <property type="molecule type" value="Genomic_DNA"/>
</dbReference>
<comment type="similarity">
    <text evidence="1">Belongs to the bacterial solute-binding protein 1 family.</text>
</comment>
<dbReference type="InterPro" id="IPR006059">
    <property type="entry name" value="SBP"/>
</dbReference>
<feature type="region of interest" description="Disordered" evidence="4">
    <location>
        <begin position="1"/>
        <end position="35"/>
    </location>
</feature>
<feature type="compositionally biased region" description="Basic and acidic residues" evidence="4">
    <location>
        <begin position="1"/>
        <end position="11"/>
    </location>
</feature>
<reference evidence="6 7" key="1">
    <citation type="submission" date="2017-09" db="EMBL/GenBank/DDBJ databases">
        <title>Depth-based differentiation of microbial function through sediment-hosted aquifers and enrichment of novel symbionts in the deep terrestrial subsurface.</title>
        <authorList>
            <person name="Probst A.J."/>
            <person name="Ladd B."/>
            <person name="Jarett J.K."/>
            <person name="Geller-Mcgrath D.E."/>
            <person name="Sieber C.M."/>
            <person name="Emerson J.B."/>
            <person name="Anantharaman K."/>
            <person name="Thomas B.C."/>
            <person name="Malmstrom R."/>
            <person name="Stieglmeier M."/>
            <person name="Klingl A."/>
            <person name="Woyke T."/>
            <person name="Ryan C.M."/>
            <person name="Banfield J.F."/>
        </authorList>
    </citation>
    <scope>NUCLEOTIDE SEQUENCE [LARGE SCALE GENOMIC DNA]</scope>
    <source>
        <strain evidence="6">CG22_combo_CG10-13_8_21_14_all_33_16</strain>
    </source>
</reference>
<keyword evidence="5" id="KW-1133">Transmembrane helix</keyword>
<dbReference type="AlphaFoldDB" id="A0A2H0C4Q6"/>
<comment type="caution">
    <text evidence="6">The sequence shown here is derived from an EMBL/GenBank/DDBJ whole genome shotgun (WGS) entry which is preliminary data.</text>
</comment>
<dbReference type="SUPFAM" id="SSF53850">
    <property type="entry name" value="Periplasmic binding protein-like II"/>
    <property type="match status" value="1"/>
</dbReference>
<dbReference type="GO" id="GO:0015768">
    <property type="term" value="P:maltose transport"/>
    <property type="evidence" value="ECO:0007669"/>
    <property type="project" value="TreeGrafter"/>
</dbReference>
<dbReference type="GO" id="GO:0055052">
    <property type="term" value="C:ATP-binding cassette (ABC) transporter complex, substrate-binding subunit-containing"/>
    <property type="evidence" value="ECO:0007669"/>
    <property type="project" value="TreeGrafter"/>
</dbReference>
<dbReference type="Proteomes" id="UP000230802">
    <property type="component" value="Unassembled WGS sequence"/>
</dbReference>
<dbReference type="Pfam" id="PF01547">
    <property type="entry name" value="SBP_bac_1"/>
    <property type="match status" value="1"/>
</dbReference>